<dbReference type="Pfam" id="PF20143">
    <property type="entry name" value="NAD_kinase_C"/>
    <property type="match status" value="1"/>
</dbReference>
<dbReference type="Proteomes" id="UP000622687">
    <property type="component" value="Unassembled WGS sequence"/>
</dbReference>
<dbReference type="EMBL" id="JAEEGB010000041">
    <property type="protein sequence ID" value="MBI6875300.1"/>
    <property type="molecule type" value="Genomic_DNA"/>
</dbReference>
<dbReference type="RefSeq" id="WP_211144657.1">
    <property type="nucleotide sequence ID" value="NZ_JAEEGB010000041.1"/>
</dbReference>
<evidence type="ECO:0000313" key="1">
    <source>
        <dbReference type="EMBL" id="MBI6875300.1"/>
    </source>
</evidence>
<dbReference type="Pfam" id="PF01513">
    <property type="entry name" value="NAD_kinase"/>
    <property type="match status" value="1"/>
</dbReference>
<dbReference type="PIRSF" id="PIRSF016907">
    <property type="entry name" value="Kin_ATP-NAD"/>
    <property type="match status" value="1"/>
</dbReference>
<keyword evidence="2" id="KW-1185">Reference proteome</keyword>
<dbReference type="InterPro" id="IPR039065">
    <property type="entry name" value="AcoX-like"/>
</dbReference>
<dbReference type="PANTHER" id="PTHR40697:SF2">
    <property type="entry name" value="ATP-NAD KINASE-RELATED"/>
    <property type="match status" value="1"/>
</dbReference>
<dbReference type="GO" id="GO:0006741">
    <property type="term" value="P:NADP+ biosynthetic process"/>
    <property type="evidence" value="ECO:0007669"/>
    <property type="project" value="InterPro"/>
</dbReference>
<dbReference type="InterPro" id="IPR002504">
    <property type="entry name" value="NADK"/>
</dbReference>
<sequence>MKKVGLIINPIAGMGGRVGLKGTDEAEIVEKAIELGAVPEAPEKAIKALKELLILKDEIEILTLSGEMGGVEAEGLGFKVKLIGSISSDKTTREDTINAAKKLLEGNVDLLLFAGGDGTARDIYKAVGTNLVAIGIPTGVKMHSAVYGATPSKSGELALQYLQNKIRKVQDIEVMDIDEEAFRQGIVTAKLFGYLKVPSSKKFLQGLKCGAILNEEVSKEAIAVDIIDNMQEDVYYLIGPGSTTVPIMKKLNLPHTLLGIDVVYNKKVIQLDAAEEQILNIINDKPFKIIVTPIGGQGYIFGRGNQQISPRVIEKSGKENIIVVAVKQKIYSLGGKEFLVDTGNSEIDKMLQGYINVVVGYGERIVYKIG</sequence>
<dbReference type="PANTHER" id="PTHR40697">
    <property type="entry name" value="ACETOIN CATABOLISM PROTEIN X"/>
    <property type="match status" value="1"/>
</dbReference>
<protein>
    <submittedName>
        <fullName evidence="1">ATP-NAD kinase family protein</fullName>
    </submittedName>
</protein>
<reference evidence="1" key="1">
    <citation type="submission" date="2020-12" db="EMBL/GenBank/DDBJ databases">
        <title>Clostridium thailandense sp. nov., a novel acetogenic bacterium isolated from peat land soil in Thailand.</title>
        <authorList>
            <person name="Chaikitkaew S."/>
            <person name="Birkeland N.K."/>
        </authorList>
    </citation>
    <scope>NUCLEOTIDE SEQUENCE</scope>
    <source>
        <strain evidence="1">DSM 17425</strain>
    </source>
</reference>
<accession>A0A934HVZ2</accession>
<gene>
    <name evidence="1" type="ORF">I6U51_21745</name>
</gene>
<proteinExistence type="predicted"/>
<dbReference type="InterPro" id="IPR011386">
    <property type="entry name" value="Put_ATP-NAD_kin"/>
</dbReference>
<dbReference type="GO" id="GO:0003951">
    <property type="term" value="F:NAD+ kinase activity"/>
    <property type="evidence" value="ECO:0007669"/>
    <property type="project" value="InterPro"/>
</dbReference>
<evidence type="ECO:0000313" key="2">
    <source>
        <dbReference type="Proteomes" id="UP000622687"/>
    </source>
</evidence>
<organism evidence="1 2">
    <name type="scientific">Clostridium aciditolerans</name>
    <dbReference type="NCBI Taxonomy" id="339861"/>
    <lineage>
        <taxon>Bacteria</taxon>
        <taxon>Bacillati</taxon>
        <taxon>Bacillota</taxon>
        <taxon>Clostridia</taxon>
        <taxon>Eubacteriales</taxon>
        <taxon>Clostridiaceae</taxon>
        <taxon>Clostridium</taxon>
    </lineage>
</organism>
<comment type="caution">
    <text evidence="1">The sequence shown here is derived from an EMBL/GenBank/DDBJ whole genome shotgun (WGS) entry which is preliminary data.</text>
</comment>
<keyword evidence="1" id="KW-0808">Transferase</keyword>
<dbReference type="AlphaFoldDB" id="A0A934HVZ2"/>
<name>A0A934HVZ2_9CLOT</name>
<keyword evidence="1" id="KW-0418">Kinase</keyword>